<feature type="domain" description="Glucosamine/galactosamine-6-phosphate isomerase" evidence="8">
    <location>
        <begin position="23"/>
        <end position="248"/>
    </location>
</feature>
<dbReference type="InterPro" id="IPR005900">
    <property type="entry name" value="6-phosphogluconolactonase_DevB"/>
</dbReference>
<dbReference type="CDD" id="cd01400">
    <property type="entry name" value="6PGL"/>
    <property type="match status" value="1"/>
</dbReference>
<dbReference type="Pfam" id="PF01182">
    <property type="entry name" value="Glucosamine_iso"/>
    <property type="match status" value="1"/>
</dbReference>
<evidence type="ECO:0000256" key="7">
    <source>
        <dbReference type="RuleBase" id="RU365095"/>
    </source>
</evidence>
<sequence>MIGGGQVMEATAKYRPNIEVVSDAEELASRAVHLFVSTAREALESRGTFHVALSGGQTPKLAFERLAASPAAQALHWQHIHVYWVDERYVPADSPQSNYRLAAEALLKKVPIPPDNIHRIPTEHEDICTAARSYETILRNAFGLDEDGVPEFDLIVLGMGADGHTASLLPNCFAPFDTDDLACVVYVMDGRLNRITLTHPVLRAAKRLAVLVSGTEKAETLRKVLTGEPDEVRYPIHILWPVLGKVIWLVDRDAAAAIP</sequence>
<dbReference type="EC" id="3.1.1.31" evidence="5 7"/>
<dbReference type="GO" id="GO:0006098">
    <property type="term" value="P:pentose-phosphate shunt"/>
    <property type="evidence" value="ECO:0007669"/>
    <property type="project" value="InterPro"/>
</dbReference>
<evidence type="ECO:0000313" key="10">
    <source>
        <dbReference type="Proteomes" id="UP001431776"/>
    </source>
</evidence>
<dbReference type="PANTHER" id="PTHR11054:SF0">
    <property type="entry name" value="6-PHOSPHOGLUCONOLACTONASE"/>
    <property type="match status" value="1"/>
</dbReference>
<dbReference type="SUPFAM" id="SSF100950">
    <property type="entry name" value="NagB/RpiA/CoA transferase-like"/>
    <property type="match status" value="1"/>
</dbReference>
<evidence type="ECO:0000256" key="6">
    <source>
        <dbReference type="ARBA" id="ARBA00020337"/>
    </source>
</evidence>
<keyword evidence="7 9" id="KW-0378">Hydrolase</keyword>
<proteinExistence type="inferred from homology"/>
<reference evidence="9" key="1">
    <citation type="submission" date="2023-05" db="EMBL/GenBank/DDBJ databases">
        <title>Anaerotaeda fermentans gen. nov., sp. nov., a novel anaerobic planctomycete of the new family within the order Sedimentisphaerales isolated from Taman Peninsula, Russia.</title>
        <authorList>
            <person name="Khomyakova M.A."/>
            <person name="Merkel A.Y."/>
            <person name="Slobodkin A.I."/>
        </authorList>
    </citation>
    <scope>NUCLEOTIDE SEQUENCE</scope>
    <source>
        <strain evidence="9">M17dextr</strain>
    </source>
</reference>
<evidence type="ECO:0000256" key="3">
    <source>
        <dbReference type="ARBA" id="ARBA00004961"/>
    </source>
</evidence>
<dbReference type="InterPro" id="IPR039104">
    <property type="entry name" value="6PGL"/>
</dbReference>
<accession>A0AAW6U1E3</accession>
<comment type="function">
    <text evidence="2 7">Hydrolysis of 6-phosphogluconolactone to 6-phosphogluconate.</text>
</comment>
<name>A0AAW6U1E3_9BACT</name>
<evidence type="ECO:0000256" key="2">
    <source>
        <dbReference type="ARBA" id="ARBA00002681"/>
    </source>
</evidence>
<dbReference type="AlphaFoldDB" id="A0AAW6U1E3"/>
<evidence type="ECO:0000256" key="4">
    <source>
        <dbReference type="ARBA" id="ARBA00010662"/>
    </source>
</evidence>
<protein>
    <recommendedName>
        <fullName evidence="6 7">6-phosphogluconolactonase</fullName>
        <shortName evidence="7">6PGL</shortName>
        <ecNumber evidence="5 7">3.1.1.31</ecNumber>
    </recommendedName>
</protein>
<comment type="catalytic activity">
    <reaction evidence="1 7">
        <text>6-phospho-D-glucono-1,5-lactone + H2O = 6-phospho-D-gluconate + H(+)</text>
        <dbReference type="Rhea" id="RHEA:12556"/>
        <dbReference type="ChEBI" id="CHEBI:15377"/>
        <dbReference type="ChEBI" id="CHEBI:15378"/>
        <dbReference type="ChEBI" id="CHEBI:57955"/>
        <dbReference type="ChEBI" id="CHEBI:58759"/>
        <dbReference type="EC" id="3.1.1.31"/>
    </reaction>
</comment>
<evidence type="ECO:0000256" key="5">
    <source>
        <dbReference type="ARBA" id="ARBA00013198"/>
    </source>
</evidence>
<dbReference type="Proteomes" id="UP001431776">
    <property type="component" value="Unassembled WGS sequence"/>
</dbReference>
<comment type="caution">
    <text evidence="9">The sequence shown here is derived from an EMBL/GenBank/DDBJ whole genome shotgun (WGS) entry which is preliminary data.</text>
</comment>
<dbReference type="NCBIfam" id="TIGR01198">
    <property type="entry name" value="pgl"/>
    <property type="match status" value="1"/>
</dbReference>
<dbReference type="InterPro" id="IPR006148">
    <property type="entry name" value="Glc/Gal-6P_isomerase"/>
</dbReference>
<evidence type="ECO:0000259" key="8">
    <source>
        <dbReference type="Pfam" id="PF01182"/>
    </source>
</evidence>
<dbReference type="EMBL" id="JASCXX010000010">
    <property type="protein sequence ID" value="MDI6449469.1"/>
    <property type="molecule type" value="Genomic_DNA"/>
</dbReference>
<dbReference type="PANTHER" id="PTHR11054">
    <property type="entry name" value="6-PHOSPHOGLUCONOLACTONASE"/>
    <property type="match status" value="1"/>
</dbReference>
<keyword evidence="10" id="KW-1185">Reference proteome</keyword>
<dbReference type="InterPro" id="IPR037171">
    <property type="entry name" value="NagB/RpiA_transferase-like"/>
</dbReference>
<dbReference type="GO" id="GO:0005975">
    <property type="term" value="P:carbohydrate metabolic process"/>
    <property type="evidence" value="ECO:0007669"/>
    <property type="project" value="UniProtKB-UniRule"/>
</dbReference>
<dbReference type="Gene3D" id="3.40.50.1360">
    <property type="match status" value="1"/>
</dbReference>
<organism evidence="9 10">
    <name type="scientific">Anaerobaca lacustris</name>
    <dbReference type="NCBI Taxonomy" id="3044600"/>
    <lineage>
        <taxon>Bacteria</taxon>
        <taxon>Pseudomonadati</taxon>
        <taxon>Planctomycetota</taxon>
        <taxon>Phycisphaerae</taxon>
        <taxon>Sedimentisphaerales</taxon>
        <taxon>Anaerobacaceae</taxon>
        <taxon>Anaerobaca</taxon>
    </lineage>
</organism>
<evidence type="ECO:0000256" key="1">
    <source>
        <dbReference type="ARBA" id="ARBA00000832"/>
    </source>
</evidence>
<gene>
    <name evidence="7 9" type="primary">pgl</name>
    <name evidence="9" type="ORF">QJ522_10485</name>
</gene>
<dbReference type="RefSeq" id="WP_349244884.1">
    <property type="nucleotide sequence ID" value="NZ_JASCXX010000010.1"/>
</dbReference>
<comment type="pathway">
    <text evidence="3 7">Carbohydrate degradation; pentose phosphate pathway; D-ribulose 5-phosphate from D-glucose 6-phosphate (oxidative stage): step 2/3.</text>
</comment>
<comment type="similarity">
    <text evidence="4 7">Belongs to the glucosamine/galactosamine-6-phosphate isomerase family. 6-phosphogluconolactonase subfamily.</text>
</comment>
<evidence type="ECO:0000313" key="9">
    <source>
        <dbReference type="EMBL" id="MDI6449469.1"/>
    </source>
</evidence>
<dbReference type="GO" id="GO:0017057">
    <property type="term" value="F:6-phosphogluconolactonase activity"/>
    <property type="evidence" value="ECO:0007669"/>
    <property type="project" value="UniProtKB-UniRule"/>
</dbReference>